<evidence type="ECO:0000256" key="4">
    <source>
        <dbReference type="ARBA" id="ARBA00022989"/>
    </source>
</evidence>
<proteinExistence type="inferred from homology"/>
<evidence type="ECO:0000256" key="5">
    <source>
        <dbReference type="ARBA" id="ARBA00023136"/>
    </source>
</evidence>
<evidence type="ECO:0000313" key="7">
    <source>
        <dbReference type="EMBL" id="GAA3926880.1"/>
    </source>
</evidence>
<dbReference type="Pfam" id="PF04241">
    <property type="entry name" value="DUF423"/>
    <property type="match status" value="1"/>
</dbReference>
<keyword evidence="4 6" id="KW-1133">Transmembrane helix</keyword>
<feature type="transmembrane region" description="Helical" evidence="6">
    <location>
        <begin position="98"/>
        <end position="119"/>
    </location>
</feature>
<evidence type="ECO:0000256" key="3">
    <source>
        <dbReference type="ARBA" id="ARBA00022692"/>
    </source>
</evidence>
<sequence>MNYLMISAISGFLAVSMGAFGAHALKTLLTPEYVAVYQTAAHYHLTHSIVLALVAVLMTRYQTLKILKAAACSFLVGIILFSGSLYTLAVTGVKPVGAITPIGGVALLIGWGCLAAAGLRISKSSVDVGGEK</sequence>
<keyword evidence="8" id="KW-1185">Reference proteome</keyword>
<feature type="transmembrane region" description="Helical" evidence="6">
    <location>
        <begin position="66"/>
        <end position="86"/>
    </location>
</feature>
<name>A0ABP7MNB3_9GAMM</name>
<comment type="subcellular location">
    <subcellularLocation>
        <location evidence="1">Membrane</location>
        <topology evidence="1">Multi-pass membrane protein</topology>
    </subcellularLocation>
</comment>
<comment type="caution">
    <text evidence="7">The sequence shown here is derived from an EMBL/GenBank/DDBJ whole genome shotgun (WGS) entry which is preliminary data.</text>
</comment>
<evidence type="ECO:0000256" key="1">
    <source>
        <dbReference type="ARBA" id="ARBA00004141"/>
    </source>
</evidence>
<protein>
    <submittedName>
        <fullName evidence="7">DUF423 domain-containing protein</fullName>
    </submittedName>
</protein>
<dbReference type="PANTHER" id="PTHR43461">
    <property type="entry name" value="TRANSMEMBRANE PROTEIN 256"/>
    <property type="match status" value="1"/>
</dbReference>
<evidence type="ECO:0000256" key="6">
    <source>
        <dbReference type="SAM" id="Phobius"/>
    </source>
</evidence>
<dbReference type="PANTHER" id="PTHR43461:SF1">
    <property type="entry name" value="TRANSMEMBRANE PROTEIN 256"/>
    <property type="match status" value="1"/>
</dbReference>
<accession>A0ABP7MNB3</accession>
<reference evidence="8" key="1">
    <citation type="journal article" date="2019" name="Int. J. Syst. Evol. Microbiol.">
        <title>The Global Catalogue of Microorganisms (GCM) 10K type strain sequencing project: providing services to taxonomists for standard genome sequencing and annotation.</title>
        <authorList>
            <consortium name="The Broad Institute Genomics Platform"/>
            <consortium name="The Broad Institute Genome Sequencing Center for Infectious Disease"/>
            <person name="Wu L."/>
            <person name="Ma J."/>
        </authorList>
    </citation>
    <scope>NUCLEOTIDE SEQUENCE [LARGE SCALE GENOMIC DNA]</scope>
    <source>
        <strain evidence="8">JCM 17551</strain>
    </source>
</reference>
<feature type="transmembrane region" description="Helical" evidence="6">
    <location>
        <begin position="40"/>
        <end position="59"/>
    </location>
</feature>
<gene>
    <name evidence="7" type="ORF">GCM10022277_23780</name>
</gene>
<organism evidence="7 8">
    <name type="scientific">Litoribacillus peritrichatus</name>
    <dbReference type="NCBI Taxonomy" id="718191"/>
    <lineage>
        <taxon>Bacteria</taxon>
        <taxon>Pseudomonadati</taxon>
        <taxon>Pseudomonadota</taxon>
        <taxon>Gammaproteobacteria</taxon>
        <taxon>Oceanospirillales</taxon>
        <taxon>Oceanospirillaceae</taxon>
        <taxon>Litoribacillus</taxon>
    </lineage>
</organism>
<evidence type="ECO:0000256" key="2">
    <source>
        <dbReference type="ARBA" id="ARBA00009694"/>
    </source>
</evidence>
<dbReference type="EMBL" id="BAABBN010000007">
    <property type="protein sequence ID" value="GAA3926880.1"/>
    <property type="molecule type" value="Genomic_DNA"/>
</dbReference>
<dbReference type="Proteomes" id="UP001501565">
    <property type="component" value="Unassembled WGS sequence"/>
</dbReference>
<keyword evidence="5 6" id="KW-0472">Membrane</keyword>
<comment type="similarity">
    <text evidence="2">Belongs to the UPF0382 family.</text>
</comment>
<keyword evidence="3 6" id="KW-0812">Transmembrane</keyword>
<dbReference type="InterPro" id="IPR006696">
    <property type="entry name" value="DUF423"/>
</dbReference>
<evidence type="ECO:0000313" key="8">
    <source>
        <dbReference type="Proteomes" id="UP001501565"/>
    </source>
</evidence>